<dbReference type="SUPFAM" id="SSF52172">
    <property type="entry name" value="CheY-like"/>
    <property type="match status" value="2"/>
</dbReference>
<dbReference type="Gene3D" id="3.30.450.20">
    <property type="entry name" value="PAS domain"/>
    <property type="match status" value="1"/>
</dbReference>
<dbReference type="PROSITE" id="PS50894">
    <property type="entry name" value="HPT"/>
    <property type="match status" value="1"/>
</dbReference>
<dbReference type="Gene3D" id="1.20.120.160">
    <property type="entry name" value="HPT domain"/>
    <property type="match status" value="1"/>
</dbReference>
<feature type="domain" description="HAMP" evidence="23">
    <location>
        <begin position="242"/>
        <end position="295"/>
    </location>
</feature>
<dbReference type="InterPro" id="IPR003594">
    <property type="entry name" value="HATPase_dom"/>
</dbReference>
<dbReference type="SUPFAM" id="SSF47384">
    <property type="entry name" value="Homodimeric domain of signal transducing histidine kinase"/>
    <property type="match status" value="1"/>
</dbReference>
<dbReference type="CDD" id="cd16922">
    <property type="entry name" value="HATPase_EvgS-ArcB-TorS-like"/>
    <property type="match status" value="1"/>
</dbReference>
<dbReference type="Gene3D" id="1.10.8.500">
    <property type="entry name" value="HAMP domain in histidine kinase"/>
    <property type="match status" value="1"/>
</dbReference>
<dbReference type="Proteomes" id="UP000282438">
    <property type="component" value="Chromosome"/>
</dbReference>
<evidence type="ECO:0000256" key="4">
    <source>
        <dbReference type="ARBA" id="ARBA00022475"/>
    </source>
</evidence>
<dbReference type="Pfam" id="PF00512">
    <property type="entry name" value="HisKA"/>
    <property type="match status" value="1"/>
</dbReference>
<evidence type="ECO:0000256" key="18">
    <source>
        <dbReference type="PROSITE-ProRule" id="PRU00110"/>
    </source>
</evidence>
<dbReference type="InterPro" id="IPR036641">
    <property type="entry name" value="HPT_dom_sf"/>
</dbReference>
<dbReference type="InterPro" id="IPR036097">
    <property type="entry name" value="HisK_dim/P_sf"/>
</dbReference>
<evidence type="ECO:0000256" key="8">
    <source>
        <dbReference type="ARBA" id="ARBA00022741"/>
    </source>
</evidence>
<evidence type="ECO:0000259" key="21">
    <source>
        <dbReference type="PROSITE" id="PS50109"/>
    </source>
</evidence>
<dbReference type="GO" id="GO:0005886">
    <property type="term" value="C:plasma membrane"/>
    <property type="evidence" value="ECO:0007669"/>
    <property type="project" value="UniProtKB-SubCell"/>
</dbReference>
<dbReference type="CDD" id="cd06225">
    <property type="entry name" value="HAMP"/>
    <property type="match status" value="1"/>
</dbReference>
<dbReference type="SMART" id="SM00388">
    <property type="entry name" value="HisKA"/>
    <property type="match status" value="1"/>
</dbReference>
<sequence length="1183" mass="129279">MAIYPVDTAWGKPGLCKVDLLYGCRMVKELLRKLMQVLVNFPLTVKFMLLPFIFTLALLTVTVVGQGQGESARQAARQLGQVTLPNISVVSRLALELSHIQIDLQRLVLWETNFFDKSSIARLRASLRAQTESLRRETGLLKQYKLDAQLIKDIEHFLGDTERSASLVSIDIAAGSLAAEGVTTHYTLLRGKLNDYVRNADLLANQHIANVLSEAEHARMLAWSIVVLVSLGSIIISVLLARVIARPIWDMTQVMKQLAEGQSSLEVAGLERRDEVGAMAAALEVFRCNAIQLNATQQDLRNAQARLNAAVQSMSSGFVGFDAQQQLIMVNEAFARLVEVPPDVLLELDLEGMMQKISEVHHGRADWMIRKVDWLGAGLGSIEVRLGERWLQLGRNCIPGGGNVVVLTDITARRELAAVQKNAMEQAEEASRAKGDFLARMSHEIRTPLNAIIGMSRLALRTALDVQQRNYVEKALIAGENLLGLINDILDFSKIEAGKLSLETVPFNLKTTLENASSLITPKTESKGVAVILQVARGVPRYLMGDPLRLGQILINLADNSAKFTEHGEIIITVTAQECKPDHVLLHFSVSDTGIGMSPSQLDGLFQAFTQADGSITRKYGGTGLGLSIVRQLVELMGGDITVTSEVGKGSCFNFCIELGICHDFPEKIAYSADNLDKLYLLLVDDNAASRELLGDMLSSFGVQYQLADSGIAALIALDKAKENGRSFDLVLLDWHMSGMDGIETAQRIRQQSDLIKMPAILMVTAYSKDDLKKQSSGLDIDGFLTKPINSSQLFNCINDALYGGLAARSLPDHSAGFDSSLLPLKGARVLLVEDNEINREVALGILAEVPVIVDIAINGYEAIHKVSTVHYDLVLMDIQMPELDGLNATEQIRALGYTELPIIAMTAHAMSGDRQLSLQAGMNGHITKPINPDLLIGVLLHWINPVSLHCRDISGVPDEVALEFAKSQNKELASLPDIAGVNWSVALARSSGDFLRLSKIIELFRKDAARLLPALESAFAIVNTDELQQLVHSVKSTSAYLGAEEVSARAGAIEEALRSAHTDIALAQVPDLIAALRLLFEGLSLFTSHAMAPVLPDPAVISGIINQLRIDLQADDVKAEDAFHCLQLALFAQNSDSDIKFTLDVIYKAIVDLEYAEALDELNRFVLQRPELLQINILSEDV</sequence>
<evidence type="ECO:0000259" key="23">
    <source>
        <dbReference type="PROSITE" id="PS50885"/>
    </source>
</evidence>
<dbReference type="SUPFAM" id="SSF158472">
    <property type="entry name" value="HAMP domain-like"/>
    <property type="match status" value="1"/>
</dbReference>
<dbReference type="SUPFAM" id="SSF55874">
    <property type="entry name" value="ATPase domain of HSP90 chaperone/DNA topoisomerase II/histidine kinase"/>
    <property type="match status" value="1"/>
</dbReference>
<dbReference type="SUPFAM" id="SSF55785">
    <property type="entry name" value="PYP-like sensor domain (PAS domain)"/>
    <property type="match status" value="1"/>
</dbReference>
<evidence type="ECO:0000256" key="9">
    <source>
        <dbReference type="ARBA" id="ARBA00022777"/>
    </source>
</evidence>
<dbReference type="Gene3D" id="3.40.50.2300">
    <property type="match status" value="2"/>
</dbReference>
<keyword evidence="7 20" id="KW-0812">Transmembrane</keyword>
<evidence type="ECO:0000259" key="24">
    <source>
        <dbReference type="PROSITE" id="PS50894"/>
    </source>
</evidence>
<keyword evidence="8" id="KW-0547">Nucleotide-binding</keyword>
<evidence type="ECO:0000256" key="12">
    <source>
        <dbReference type="ARBA" id="ARBA00023012"/>
    </source>
</evidence>
<dbReference type="FunFam" id="1.10.287.130:FF:000002">
    <property type="entry name" value="Two-component osmosensing histidine kinase"/>
    <property type="match status" value="1"/>
</dbReference>
<dbReference type="PRINTS" id="PR00344">
    <property type="entry name" value="BCTRLSENSOR"/>
</dbReference>
<dbReference type="Pfam" id="PF00672">
    <property type="entry name" value="HAMP"/>
    <property type="match status" value="1"/>
</dbReference>
<dbReference type="InterPro" id="IPR011006">
    <property type="entry name" value="CheY-like_superfamily"/>
</dbReference>
<dbReference type="PANTHER" id="PTHR45339">
    <property type="entry name" value="HYBRID SIGNAL TRANSDUCTION HISTIDINE KINASE J"/>
    <property type="match status" value="1"/>
</dbReference>
<keyword evidence="4" id="KW-1003">Cell membrane</keyword>
<dbReference type="SUPFAM" id="SSF47226">
    <property type="entry name" value="Histidine-containing phosphotransfer domain, HPT domain"/>
    <property type="match status" value="1"/>
</dbReference>
<dbReference type="GO" id="GO:0005524">
    <property type="term" value="F:ATP binding"/>
    <property type="evidence" value="ECO:0007669"/>
    <property type="project" value="UniProtKB-KW"/>
</dbReference>
<evidence type="ECO:0000256" key="20">
    <source>
        <dbReference type="SAM" id="Phobius"/>
    </source>
</evidence>
<keyword evidence="26" id="KW-1185">Reference proteome</keyword>
<evidence type="ECO:0000256" key="3">
    <source>
        <dbReference type="ARBA" id="ARBA00012438"/>
    </source>
</evidence>
<dbReference type="InterPro" id="IPR003660">
    <property type="entry name" value="HAMP_dom"/>
</dbReference>
<keyword evidence="12" id="KW-0902">Two-component regulatory system</keyword>
<dbReference type="OrthoDB" id="5290456at2"/>
<evidence type="ECO:0000256" key="14">
    <source>
        <dbReference type="ARBA" id="ARBA00058004"/>
    </source>
</evidence>
<dbReference type="PROSITE" id="PS50110">
    <property type="entry name" value="RESPONSE_REGULATORY"/>
    <property type="match status" value="2"/>
</dbReference>
<organism evidence="25 26">
    <name type="scientific">Iodobacter ciconiae</name>
    <dbReference type="NCBI Taxonomy" id="2496266"/>
    <lineage>
        <taxon>Bacteria</taxon>
        <taxon>Pseudomonadati</taxon>
        <taxon>Pseudomonadota</taxon>
        <taxon>Betaproteobacteria</taxon>
        <taxon>Neisseriales</taxon>
        <taxon>Chitinibacteraceae</taxon>
        <taxon>Iodobacter</taxon>
    </lineage>
</organism>
<accession>A0A3S8ZTU7</accession>
<dbReference type="SMART" id="SM00448">
    <property type="entry name" value="REC"/>
    <property type="match status" value="2"/>
</dbReference>
<comment type="subunit">
    <text evidence="15">At low DSF concentrations, interacts with RpfF.</text>
</comment>
<dbReference type="EMBL" id="CP034433">
    <property type="protein sequence ID" value="AZN36864.1"/>
    <property type="molecule type" value="Genomic_DNA"/>
</dbReference>
<dbReference type="InterPro" id="IPR001789">
    <property type="entry name" value="Sig_transdc_resp-reg_receiver"/>
</dbReference>
<evidence type="ECO:0000256" key="16">
    <source>
        <dbReference type="ARBA" id="ARBA00068150"/>
    </source>
</evidence>
<feature type="modified residue" description="4-aspartylphosphate" evidence="19">
    <location>
        <position position="878"/>
    </location>
</feature>
<dbReference type="SMART" id="SM00304">
    <property type="entry name" value="HAMP"/>
    <property type="match status" value="1"/>
</dbReference>
<keyword evidence="13 20" id="KW-0472">Membrane</keyword>
<name>A0A3S8ZTU7_9NEIS</name>
<reference evidence="25 26" key="1">
    <citation type="submission" date="2018-12" db="EMBL/GenBank/DDBJ databases">
        <title>Complete genome sequence of Iodobacter sp. H11R3.</title>
        <authorList>
            <person name="Bae J.-W."/>
        </authorList>
    </citation>
    <scope>NUCLEOTIDE SEQUENCE [LARGE SCALE GENOMIC DNA]</scope>
    <source>
        <strain evidence="25 26">H11R3</strain>
    </source>
</reference>
<feature type="modified residue" description="Phosphohistidine" evidence="18">
    <location>
        <position position="1033"/>
    </location>
</feature>
<comment type="catalytic activity">
    <reaction evidence="1">
        <text>ATP + protein L-histidine = ADP + protein N-phospho-L-histidine.</text>
        <dbReference type="EC" id="2.7.13.3"/>
    </reaction>
</comment>
<proteinExistence type="predicted"/>
<keyword evidence="5 19" id="KW-0597">Phosphoprotein</keyword>
<evidence type="ECO:0000256" key="6">
    <source>
        <dbReference type="ARBA" id="ARBA00022679"/>
    </source>
</evidence>
<evidence type="ECO:0000259" key="22">
    <source>
        <dbReference type="PROSITE" id="PS50110"/>
    </source>
</evidence>
<dbReference type="PANTHER" id="PTHR45339:SF1">
    <property type="entry name" value="HYBRID SIGNAL TRANSDUCTION HISTIDINE KINASE J"/>
    <property type="match status" value="1"/>
</dbReference>
<evidence type="ECO:0000313" key="26">
    <source>
        <dbReference type="Proteomes" id="UP000282438"/>
    </source>
</evidence>
<dbReference type="Pfam" id="PF00072">
    <property type="entry name" value="Response_reg"/>
    <property type="match status" value="2"/>
</dbReference>
<dbReference type="Gene3D" id="1.10.287.130">
    <property type="match status" value="1"/>
</dbReference>
<dbReference type="InterPro" id="IPR036890">
    <property type="entry name" value="HATPase_C_sf"/>
</dbReference>
<protein>
    <recommendedName>
        <fullName evidence="16">Sensory/regulatory protein RpfC</fullName>
        <ecNumber evidence="3">2.7.13.3</ecNumber>
    </recommendedName>
    <alternativeName>
        <fullName evidence="17">Virulence sensor protein BvgS</fullName>
    </alternativeName>
</protein>
<feature type="domain" description="Response regulatory" evidence="22">
    <location>
        <begin position="829"/>
        <end position="944"/>
    </location>
</feature>
<keyword evidence="9" id="KW-0418">Kinase</keyword>
<feature type="domain" description="Histidine kinase" evidence="21">
    <location>
        <begin position="440"/>
        <end position="661"/>
    </location>
</feature>
<dbReference type="SMART" id="SM00387">
    <property type="entry name" value="HATPase_c"/>
    <property type="match status" value="1"/>
</dbReference>
<dbReference type="Pfam" id="PF01627">
    <property type="entry name" value="Hpt"/>
    <property type="match status" value="1"/>
</dbReference>
<evidence type="ECO:0000256" key="11">
    <source>
        <dbReference type="ARBA" id="ARBA00022989"/>
    </source>
</evidence>
<comment type="function">
    <text evidence="14">Member of the two-component regulatory system BvgS/BvgA. Phosphorylates BvgA via a four-step phosphorelay in response to environmental signals.</text>
</comment>
<evidence type="ECO:0000313" key="25">
    <source>
        <dbReference type="EMBL" id="AZN36864.1"/>
    </source>
</evidence>
<dbReference type="RefSeq" id="WP_125973954.1">
    <property type="nucleotide sequence ID" value="NZ_CP034433.1"/>
</dbReference>
<feature type="transmembrane region" description="Helical" evidence="20">
    <location>
        <begin position="43"/>
        <end position="64"/>
    </location>
</feature>
<gene>
    <name evidence="25" type="ORF">EJO50_10450</name>
</gene>
<evidence type="ECO:0000256" key="15">
    <source>
        <dbReference type="ARBA" id="ARBA00064003"/>
    </source>
</evidence>
<dbReference type="PROSITE" id="PS50109">
    <property type="entry name" value="HIS_KIN"/>
    <property type="match status" value="1"/>
</dbReference>
<dbReference type="KEGG" id="iod:EJO50_10450"/>
<feature type="transmembrane region" description="Helical" evidence="20">
    <location>
        <begin position="221"/>
        <end position="245"/>
    </location>
</feature>
<evidence type="ECO:0000256" key="13">
    <source>
        <dbReference type="ARBA" id="ARBA00023136"/>
    </source>
</evidence>
<dbReference type="FunFam" id="3.30.565.10:FF:000010">
    <property type="entry name" value="Sensor histidine kinase RcsC"/>
    <property type="match status" value="1"/>
</dbReference>
<dbReference type="AlphaFoldDB" id="A0A3S8ZTU7"/>
<evidence type="ECO:0000256" key="5">
    <source>
        <dbReference type="ARBA" id="ARBA00022553"/>
    </source>
</evidence>
<feature type="domain" description="HPt" evidence="24">
    <location>
        <begin position="994"/>
        <end position="1094"/>
    </location>
</feature>
<dbReference type="Gene3D" id="3.30.565.10">
    <property type="entry name" value="Histidine kinase-like ATPase, C-terminal domain"/>
    <property type="match status" value="1"/>
</dbReference>
<evidence type="ECO:0000256" key="7">
    <source>
        <dbReference type="ARBA" id="ARBA00022692"/>
    </source>
</evidence>
<feature type="domain" description="Response regulatory" evidence="22">
    <location>
        <begin position="680"/>
        <end position="802"/>
    </location>
</feature>
<dbReference type="InterPro" id="IPR005467">
    <property type="entry name" value="His_kinase_dom"/>
</dbReference>
<dbReference type="Pfam" id="PF02518">
    <property type="entry name" value="HATPase_c"/>
    <property type="match status" value="1"/>
</dbReference>
<dbReference type="PROSITE" id="PS50885">
    <property type="entry name" value="HAMP"/>
    <property type="match status" value="1"/>
</dbReference>
<evidence type="ECO:0000256" key="10">
    <source>
        <dbReference type="ARBA" id="ARBA00022840"/>
    </source>
</evidence>
<dbReference type="GO" id="GO:0000155">
    <property type="term" value="F:phosphorelay sensor kinase activity"/>
    <property type="evidence" value="ECO:0007669"/>
    <property type="project" value="InterPro"/>
</dbReference>
<keyword evidence="11 20" id="KW-1133">Transmembrane helix</keyword>
<dbReference type="CDD" id="cd00082">
    <property type="entry name" value="HisKA"/>
    <property type="match status" value="1"/>
</dbReference>
<dbReference type="CDD" id="cd17546">
    <property type="entry name" value="REC_hyHK_CKI1_RcsC-like"/>
    <property type="match status" value="2"/>
</dbReference>
<feature type="modified residue" description="4-aspartylphosphate" evidence="19">
    <location>
        <position position="734"/>
    </location>
</feature>
<keyword evidence="6" id="KW-0808">Transferase</keyword>
<dbReference type="InterPro" id="IPR008207">
    <property type="entry name" value="Sig_transdc_His_kin_Hpt_dom"/>
</dbReference>
<evidence type="ECO:0000256" key="17">
    <source>
        <dbReference type="ARBA" id="ARBA00070152"/>
    </source>
</evidence>
<comment type="subcellular location">
    <subcellularLocation>
        <location evidence="2">Cell membrane</location>
        <topology evidence="2">Multi-pass membrane protein</topology>
    </subcellularLocation>
</comment>
<dbReference type="Pfam" id="PF12860">
    <property type="entry name" value="PAS_7"/>
    <property type="match status" value="1"/>
</dbReference>
<dbReference type="InterPro" id="IPR035965">
    <property type="entry name" value="PAS-like_dom_sf"/>
</dbReference>
<evidence type="ECO:0000256" key="19">
    <source>
        <dbReference type="PROSITE-ProRule" id="PRU00169"/>
    </source>
</evidence>
<evidence type="ECO:0000256" key="2">
    <source>
        <dbReference type="ARBA" id="ARBA00004651"/>
    </source>
</evidence>
<dbReference type="InterPro" id="IPR003661">
    <property type="entry name" value="HisK_dim/P_dom"/>
</dbReference>
<keyword evidence="10" id="KW-0067">ATP-binding</keyword>
<dbReference type="InterPro" id="IPR004358">
    <property type="entry name" value="Sig_transdc_His_kin-like_C"/>
</dbReference>
<evidence type="ECO:0000256" key="1">
    <source>
        <dbReference type="ARBA" id="ARBA00000085"/>
    </source>
</evidence>
<dbReference type="EC" id="2.7.13.3" evidence="3"/>